<evidence type="ECO:0000259" key="2">
    <source>
        <dbReference type="Pfam" id="PF12705"/>
    </source>
</evidence>
<reference evidence="3 4" key="1">
    <citation type="submission" date="2017-09" db="EMBL/GenBank/DDBJ databases">
        <title>Genomics of the genus Arcobacter.</title>
        <authorList>
            <person name="Perez-Cataluna A."/>
            <person name="Figueras M.J."/>
            <person name="Salas-Masso N."/>
        </authorList>
    </citation>
    <scope>NUCLEOTIDE SEQUENCE [LARGE SCALE GENOMIC DNA]</scope>
    <source>
        <strain evidence="3 4">CECT 7386</strain>
    </source>
</reference>
<evidence type="ECO:0000313" key="3">
    <source>
        <dbReference type="EMBL" id="RXK11738.1"/>
    </source>
</evidence>
<evidence type="ECO:0000313" key="4">
    <source>
        <dbReference type="Proteomes" id="UP000290092"/>
    </source>
</evidence>
<dbReference type="Pfam" id="PF12705">
    <property type="entry name" value="PDDEXK_1"/>
    <property type="match status" value="1"/>
</dbReference>
<evidence type="ECO:0000256" key="1">
    <source>
        <dbReference type="SAM" id="Coils"/>
    </source>
</evidence>
<dbReference type="KEGG" id="amyt:AMYT_a0001"/>
<accession>A0AAX2ADH3</accession>
<dbReference type="InterPro" id="IPR038726">
    <property type="entry name" value="PDDEXK_AddAB-type"/>
</dbReference>
<proteinExistence type="predicted"/>
<name>A0AAX2ADH3_9BACT</name>
<protein>
    <recommendedName>
        <fullName evidence="2">PD-(D/E)XK endonuclease-like domain-containing protein</fullName>
    </recommendedName>
</protein>
<organism evidence="3 4">
    <name type="scientific">Malaciobacter mytili LMG 24559</name>
    <dbReference type="NCBI Taxonomy" id="1032238"/>
    <lineage>
        <taxon>Bacteria</taxon>
        <taxon>Pseudomonadati</taxon>
        <taxon>Campylobacterota</taxon>
        <taxon>Epsilonproteobacteria</taxon>
        <taxon>Campylobacterales</taxon>
        <taxon>Arcobacteraceae</taxon>
        <taxon>Malaciobacter</taxon>
    </lineage>
</organism>
<dbReference type="RefSeq" id="WP_114843210.1">
    <property type="nucleotide sequence ID" value="NZ_CP031220.1"/>
</dbReference>
<keyword evidence="1" id="KW-0175">Coiled coil</keyword>
<dbReference type="Proteomes" id="UP000290092">
    <property type="component" value="Unassembled WGS sequence"/>
</dbReference>
<gene>
    <name evidence="3" type="ORF">CP985_14985</name>
</gene>
<dbReference type="EMBL" id="NXID01000118">
    <property type="protein sequence ID" value="RXK11738.1"/>
    <property type="molecule type" value="Genomic_DNA"/>
</dbReference>
<feature type="coiled-coil region" evidence="1">
    <location>
        <begin position="216"/>
        <end position="250"/>
    </location>
</feature>
<comment type="caution">
    <text evidence="3">The sequence shown here is derived from an EMBL/GenBank/DDBJ whole genome shotgun (WGS) entry which is preliminary data.</text>
</comment>
<dbReference type="AlphaFoldDB" id="A0AAX2ADH3"/>
<keyword evidence="4" id="KW-1185">Reference proteome</keyword>
<feature type="domain" description="PD-(D/E)XK endonuclease-like" evidence="2">
    <location>
        <begin position="37"/>
        <end position="188"/>
    </location>
</feature>
<sequence>MSANPKLLEFKSKITSIEDIYEFLNNLKNIKVWEHRASSTATFLANPLAYALSQLGISFTFNEDILFGTLVHEAVDFAYKNPNLPIRKAIKALILKAGEEYKYLSDESKLEFDNLIVEAIKAFKLYYRNVMPFNKLVCSEEYLELEIPAEYFSNSRNIGRIKFKGTLDRIYQKDGVLILSDLKTTRKKLSTGLKWSDELTNLYNEKKEAMNEVSKIDALIKKHINSESELVELENEHHKLVEEYNLAIQNKKAFKLISKKIEKIEKQITTCKENIANIEIWQETLKNLNLKISDLTKKINPLLRIYNEELYNAEIKECKNRYMLQLALYSMMYSFNYGKLINKFRIELLIRGKDGPEIKIYEWDLIQEDLIKAESVLIQLIETIEAVFDGVNPKILFRQNPYTYYGSELNDYLKSL</sequence>